<organism evidence="2 3">
    <name type="scientific">Lachnellula cervina</name>
    <dbReference type="NCBI Taxonomy" id="1316786"/>
    <lineage>
        <taxon>Eukaryota</taxon>
        <taxon>Fungi</taxon>
        <taxon>Dikarya</taxon>
        <taxon>Ascomycota</taxon>
        <taxon>Pezizomycotina</taxon>
        <taxon>Leotiomycetes</taxon>
        <taxon>Helotiales</taxon>
        <taxon>Lachnaceae</taxon>
        <taxon>Lachnellula</taxon>
    </lineage>
</organism>
<keyword evidence="3" id="KW-1185">Reference proteome</keyword>
<evidence type="ECO:0008006" key="4">
    <source>
        <dbReference type="Google" id="ProtNLM"/>
    </source>
</evidence>
<dbReference type="PANTHER" id="PTHR47843:SF5">
    <property type="entry name" value="BTB_POZ DOMAIN PROTEIN"/>
    <property type="match status" value="1"/>
</dbReference>
<feature type="compositionally biased region" description="Basic and acidic residues" evidence="1">
    <location>
        <begin position="81"/>
        <end position="107"/>
    </location>
</feature>
<evidence type="ECO:0000313" key="3">
    <source>
        <dbReference type="Proteomes" id="UP000481288"/>
    </source>
</evidence>
<gene>
    <name evidence="2" type="ORF">LCER1_G003482</name>
</gene>
<evidence type="ECO:0000256" key="1">
    <source>
        <dbReference type="SAM" id="MobiDB-lite"/>
    </source>
</evidence>
<dbReference type="OrthoDB" id="6359816at2759"/>
<comment type="caution">
    <text evidence="2">The sequence shown here is derived from an EMBL/GenBank/DDBJ whole genome shotgun (WGS) entry which is preliminary data.</text>
</comment>
<proteinExistence type="predicted"/>
<dbReference type="PANTHER" id="PTHR47843">
    <property type="entry name" value="BTB DOMAIN-CONTAINING PROTEIN-RELATED"/>
    <property type="match status" value="1"/>
</dbReference>
<name>A0A7D8UQ19_9HELO</name>
<accession>A0A7D8UQ19</accession>
<feature type="compositionally biased region" description="Pro residues" evidence="1">
    <location>
        <begin position="14"/>
        <end position="25"/>
    </location>
</feature>
<reference evidence="2 3" key="1">
    <citation type="submission" date="2018-05" db="EMBL/GenBank/DDBJ databases">
        <title>Whole genome sequencing for identification of molecular markers to develop diagnostic detection tools for the regulated plant pathogen Lachnellula willkommii.</title>
        <authorList>
            <person name="Giroux E."/>
            <person name="Bilodeau G."/>
        </authorList>
    </citation>
    <scope>NUCLEOTIDE SEQUENCE [LARGE SCALE GENOMIC DNA]</scope>
    <source>
        <strain evidence="2 3">CBS 625.97</strain>
    </source>
</reference>
<dbReference type="EMBL" id="QGMG01000336">
    <property type="protein sequence ID" value="TVY54492.1"/>
    <property type="molecule type" value="Genomic_DNA"/>
</dbReference>
<dbReference type="AlphaFoldDB" id="A0A7D8UQ19"/>
<dbReference type="Proteomes" id="UP000481288">
    <property type="component" value="Unassembled WGS sequence"/>
</dbReference>
<evidence type="ECO:0000313" key="2">
    <source>
        <dbReference type="EMBL" id="TVY54492.1"/>
    </source>
</evidence>
<protein>
    <recommendedName>
        <fullName evidence="4">BTB domain-containing protein</fullName>
    </recommendedName>
</protein>
<feature type="region of interest" description="Disordered" evidence="1">
    <location>
        <begin position="1"/>
        <end position="116"/>
    </location>
</feature>
<feature type="compositionally biased region" description="Low complexity" evidence="1">
    <location>
        <begin position="56"/>
        <end position="78"/>
    </location>
</feature>
<sequence length="316" mass="35746">MNIFLKAQARFIRTPPPPPPPPPQNRPQTERQETYQGEAEQQLLHEYQQHATAGVSSEMASSSSSESSSSPTLNAPSSPRGTHDHDHDHDHDQEQEQEQEQEHEPEPPRLLFPQMTPHNPLEALQSIQTVEGGKGLLNLTQYDYDSVCLMMEYLYTANYTTVDQAPDFSLPAHIKVFCLAVDFACTGLKAVAITKYRDTLQGRVRNLEVFYASVESVYATTTNKHPELRMAVVEAAIMEMRLLLAEPARERFLQITSELSDFQSDIMLTLVHNPMRRVEKVVQELCEDCGPRNEDDGYEVTTECKSCGAEKTLDFY</sequence>